<evidence type="ECO:0000313" key="10">
    <source>
        <dbReference type="EMBL" id="MFD1934731.1"/>
    </source>
</evidence>
<feature type="transmembrane region" description="Helical" evidence="7">
    <location>
        <begin position="330"/>
        <end position="349"/>
    </location>
</feature>
<name>A0ABW4SZM4_9ACTN</name>
<feature type="domain" description="Putative zinc-finger" evidence="9">
    <location>
        <begin position="236"/>
        <end position="270"/>
    </location>
</feature>
<dbReference type="RefSeq" id="WP_379574824.1">
    <property type="nucleotide sequence ID" value="NZ_JBHUFV010000036.1"/>
</dbReference>
<keyword evidence="7" id="KW-0472">Membrane</keyword>
<dbReference type="InterPro" id="IPR039425">
    <property type="entry name" value="RNA_pol_sigma-70-like"/>
</dbReference>
<feature type="domain" description="RNA polymerase sigma-70 region 2" evidence="8">
    <location>
        <begin position="72"/>
        <end position="139"/>
    </location>
</feature>
<comment type="caution">
    <text evidence="10">The sequence shown here is derived from an EMBL/GenBank/DDBJ whole genome shotgun (WGS) entry which is preliminary data.</text>
</comment>
<dbReference type="Pfam" id="PF13490">
    <property type="entry name" value="zf-HC2"/>
    <property type="match status" value="1"/>
</dbReference>
<evidence type="ECO:0000256" key="7">
    <source>
        <dbReference type="SAM" id="Phobius"/>
    </source>
</evidence>
<protein>
    <submittedName>
        <fullName evidence="10">Sigma factor</fullName>
    </submittedName>
</protein>
<dbReference type="SUPFAM" id="SSF88659">
    <property type="entry name" value="Sigma3 and sigma4 domains of RNA polymerase sigma factors"/>
    <property type="match status" value="1"/>
</dbReference>
<dbReference type="SUPFAM" id="SSF88946">
    <property type="entry name" value="Sigma2 domain of RNA polymerase sigma factors"/>
    <property type="match status" value="1"/>
</dbReference>
<dbReference type="InterPro" id="IPR027383">
    <property type="entry name" value="Znf_put"/>
</dbReference>
<keyword evidence="7" id="KW-1133">Transmembrane helix</keyword>
<organism evidence="10 11">
    <name type="scientific">Nonomuraea mangrovi</name>
    <dbReference type="NCBI Taxonomy" id="2316207"/>
    <lineage>
        <taxon>Bacteria</taxon>
        <taxon>Bacillati</taxon>
        <taxon>Actinomycetota</taxon>
        <taxon>Actinomycetes</taxon>
        <taxon>Streptosporangiales</taxon>
        <taxon>Streptosporangiaceae</taxon>
        <taxon>Nonomuraea</taxon>
    </lineage>
</organism>
<dbReference type="PANTHER" id="PTHR43133">
    <property type="entry name" value="RNA POLYMERASE ECF-TYPE SIGMA FACTO"/>
    <property type="match status" value="1"/>
</dbReference>
<evidence type="ECO:0000313" key="11">
    <source>
        <dbReference type="Proteomes" id="UP001597368"/>
    </source>
</evidence>
<keyword evidence="7" id="KW-0812">Transmembrane</keyword>
<dbReference type="InterPro" id="IPR013325">
    <property type="entry name" value="RNA_pol_sigma_r2"/>
</dbReference>
<evidence type="ECO:0000256" key="6">
    <source>
        <dbReference type="SAM" id="MobiDB-lite"/>
    </source>
</evidence>
<evidence type="ECO:0000259" key="9">
    <source>
        <dbReference type="Pfam" id="PF13490"/>
    </source>
</evidence>
<dbReference type="EMBL" id="JBHUFV010000036">
    <property type="protein sequence ID" value="MFD1934731.1"/>
    <property type="molecule type" value="Genomic_DNA"/>
</dbReference>
<feature type="region of interest" description="Disordered" evidence="6">
    <location>
        <begin position="351"/>
        <end position="402"/>
    </location>
</feature>
<feature type="region of interest" description="Disordered" evidence="6">
    <location>
        <begin position="758"/>
        <end position="777"/>
    </location>
</feature>
<reference evidence="11" key="1">
    <citation type="journal article" date="2019" name="Int. J. Syst. Evol. Microbiol.">
        <title>The Global Catalogue of Microorganisms (GCM) 10K type strain sequencing project: providing services to taxonomists for standard genome sequencing and annotation.</title>
        <authorList>
            <consortium name="The Broad Institute Genomics Platform"/>
            <consortium name="The Broad Institute Genome Sequencing Center for Infectious Disease"/>
            <person name="Wu L."/>
            <person name="Ma J."/>
        </authorList>
    </citation>
    <scope>NUCLEOTIDE SEQUENCE [LARGE SCALE GENOMIC DNA]</scope>
    <source>
        <strain evidence="11">ICMP 6774ER</strain>
    </source>
</reference>
<evidence type="ECO:0000259" key="8">
    <source>
        <dbReference type="Pfam" id="PF04542"/>
    </source>
</evidence>
<evidence type="ECO:0000256" key="4">
    <source>
        <dbReference type="ARBA" id="ARBA00023125"/>
    </source>
</evidence>
<dbReference type="PANTHER" id="PTHR43133:SF8">
    <property type="entry name" value="RNA POLYMERASE SIGMA FACTOR HI_1459-RELATED"/>
    <property type="match status" value="1"/>
</dbReference>
<keyword evidence="5" id="KW-0804">Transcription</keyword>
<dbReference type="InterPro" id="IPR013324">
    <property type="entry name" value="RNA_pol_sigma_r3/r4-like"/>
</dbReference>
<keyword evidence="11" id="KW-1185">Reference proteome</keyword>
<feature type="transmembrane region" description="Helical" evidence="7">
    <location>
        <begin position="296"/>
        <end position="318"/>
    </location>
</feature>
<dbReference type="Proteomes" id="UP001597368">
    <property type="component" value="Unassembled WGS sequence"/>
</dbReference>
<comment type="similarity">
    <text evidence="1">Belongs to the sigma-70 factor family. ECF subfamily.</text>
</comment>
<dbReference type="Gene3D" id="1.10.1740.10">
    <property type="match status" value="1"/>
</dbReference>
<keyword evidence="3" id="KW-0731">Sigma factor</keyword>
<gene>
    <name evidence="10" type="ORF">ACFSKW_24975</name>
</gene>
<proteinExistence type="inferred from homology"/>
<dbReference type="Pfam" id="PF04542">
    <property type="entry name" value="Sigma70_r2"/>
    <property type="match status" value="1"/>
</dbReference>
<keyword evidence="4" id="KW-0238">DNA-binding</keyword>
<evidence type="ECO:0000256" key="1">
    <source>
        <dbReference type="ARBA" id="ARBA00010641"/>
    </source>
</evidence>
<evidence type="ECO:0000256" key="3">
    <source>
        <dbReference type="ARBA" id="ARBA00023082"/>
    </source>
</evidence>
<dbReference type="InterPro" id="IPR007627">
    <property type="entry name" value="RNA_pol_sigma70_r2"/>
</dbReference>
<sequence length="826" mass="86310">MRGASSGSATPPLEDASQPKTVFGVSHDAECGMIRVATPGNREVTMSVESPQSDADLLESARAGNASAFGELWTRHVGAARSLARQMVNGDDVVEDVVAESFTKIIELVGRGGGPEVAFRPYLLTVVRRTVYDRDRVESRQVATGRIEVFDPGVPFIDPALTGLEKSLIARAFLSLPERWRLVLWHTEVENARPADVAPLLGLSANGVAALAYRAREGLRQAYLQMHLAGAPHQACRPVLGKMGAHVRGGLARRDGRAVDEHIGECGECRAVFLELTDVDQGLRVTVGPLFVGPFYAAYVAGLAKAGVTGGGGLLYALAWIRRAPKSRQVALAGGVTVAVATAAVLMPASDDKPLPPPRALPTVVPQHPLVRPDPEPSRTGARPSPRLVPPPVEAAVPSDRQGASRLRASIQPLGALVKSEPGIVAVRLRNNGKAASEELVALVDLPEGVTLVPAGARGNAAGTVDPVGTVDGWSCEPQGGGARCVRGPLAAGRATAVFLRVEVAAHAPEGGGPAVRISSGEVSVSASASAGVRAEGAPARFATDGKVVVRAVGNTLLTCPDEREGCGETRQRRERGRRDNDLWPMVALDADGVASTKSSSGARLEMPDGGQVVWAGLYWSGSVKQAGPIKFRAAGARRYRTVLPDEVTERELPTGPGYQAFADVTDLVSDTPRTGAWWAADAPMREGVSEHAGWSLVVIATDPGRPYSQAVVLDAATVVGAEEPLLELPLSGLIPAASPADIELVTWEGDADLRGDRVSAGVSESGDHDAGNVFDSSSNGATGMTFGVDVDSFRATLADRPTLKISTKRDVVLFGVAAVSVPARS</sequence>
<accession>A0ABW4SZM4</accession>
<evidence type="ECO:0000256" key="2">
    <source>
        <dbReference type="ARBA" id="ARBA00023015"/>
    </source>
</evidence>
<evidence type="ECO:0000256" key="5">
    <source>
        <dbReference type="ARBA" id="ARBA00023163"/>
    </source>
</evidence>
<keyword evidence="2" id="KW-0805">Transcription regulation</keyword>